<feature type="transmembrane region" description="Helical" evidence="6">
    <location>
        <begin position="231"/>
        <end position="251"/>
    </location>
</feature>
<protein>
    <submittedName>
        <fullName evidence="7">POT family MFS transporter</fullName>
    </submittedName>
</protein>
<evidence type="ECO:0000313" key="7">
    <source>
        <dbReference type="EMBL" id="MCW1924172.1"/>
    </source>
</evidence>
<gene>
    <name evidence="7" type="ORF">OKA05_16520</name>
</gene>
<dbReference type="PROSITE" id="PS01022">
    <property type="entry name" value="PTR2_1"/>
    <property type="match status" value="1"/>
</dbReference>
<dbReference type="RefSeq" id="WP_264488280.1">
    <property type="nucleotide sequence ID" value="NZ_JAPDDT010000007.1"/>
</dbReference>
<feature type="transmembrane region" description="Helical" evidence="6">
    <location>
        <begin position="281"/>
        <end position="302"/>
    </location>
</feature>
<evidence type="ECO:0000256" key="3">
    <source>
        <dbReference type="ARBA" id="ARBA00022692"/>
    </source>
</evidence>
<reference evidence="7 8" key="1">
    <citation type="submission" date="2022-10" db="EMBL/GenBank/DDBJ databases">
        <title>Luteolibacter arcticus strain CCTCC AB 2014275, whole genome shotgun sequencing project.</title>
        <authorList>
            <person name="Zhao G."/>
            <person name="Shen L."/>
        </authorList>
    </citation>
    <scope>NUCLEOTIDE SEQUENCE [LARGE SCALE GENOMIC DNA]</scope>
    <source>
        <strain evidence="7 8">CCTCC AB 2014275</strain>
    </source>
</reference>
<dbReference type="PANTHER" id="PTHR11654">
    <property type="entry name" value="OLIGOPEPTIDE TRANSPORTER-RELATED"/>
    <property type="match status" value="1"/>
</dbReference>
<evidence type="ECO:0000256" key="2">
    <source>
        <dbReference type="ARBA" id="ARBA00005982"/>
    </source>
</evidence>
<name>A0ABT3GKY4_9BACT</name>
<comment type="similarity">
    <text evidence="2">Belongs to the major facilitator superfamily. Proton-dependent oligopeptide transporter (POT/PTR) (TC 2.A.17) family.</text>
</comment>
<comment type="caution">
    <text evidence="7">The sequence shown here is derived from an EMBL/GenBank/DDBJ whole genome shotgun (WGS) entry which is preliminary data.</text>
</comment>
<keyword evidence="8" id="KW-1185">Reference proteome</keyword>
<dbReference type="EMBL" id="JAPDDT010000007">
    <property type="protein sequence ID" value="MCW1924172.1"/>
    <property type="molecule type" value="Genomic_DNA"/>
</dbReference>
<feature type="transmembrane region" description="Helical" evidence="6">
    <location>
        <begin position="160"/>
        <end position="181"/>
    </location>
</feature>
<feature type="transmembrane region" description="Helical" evidence="6">
    <location>
        <begin position="587"/>
        <end position="606"/>
    </location>
</feature>
<feature type="transmembrane region" description="Helical" evidence="6">
    <location>
        <begin position="120"/>
        <end position="139"/>
    </location>
</feature>
<dbReference type="SUPFAM" id="SSF103473">
    <property type="entry name" value="MFS general substrate transporter"/>
    <property type="match status" value="1"/>
</dbReference>
<evidence type="ECO:0000256" key="1">
    <source>
        <dbReference type="ARBA" id="ARBA00004141"/>
    </source>
</evidence>
<feature type="transmembrane region" description="Helical" evidence="6">
    <location>
        <begin position="314"/>
        <end position="335"/>
    </location>
</feature>
<organism evidence="7 8">
    <name type="scientific">Luteolibacter arcticus</name>
    <dbReference type="NCBI Taxonomy" id="1581411"/>
    <lineage>
        <taxon>Bacteria</taxon>
        <taxon>Pseudomonadati</taxon>
        <taxon>Verrucomicrobiota</taxon>
        <taxon>Verrucomicrobiia</taxon>
        <taxon>Verrucomicrobiales</taxon>
        <taxon>Verrucomicrobiaceae</taxon>
        <taxon>Luteolibacter</taxon>
    </lineage>
</organism>
<accession>A0ABT3GKY4</accession>
<dbReference type="Proteomes" id="UP001320876">
    <property type="component" value="Unassembled WGS sequence"/>
</dbReference>
<feature type="transmembrane region" description="Helical" evidence="6">
    <location>
        <begin position="95"/>
        <end position="114"/>
    </location>
</feature>
<dbReference type="Gene3D" id="1.20.1250.20">
    <property type="entry name" value="MFS general substrate transporter like domains"/>
    <property type="match status" value="2"/>
</dbReference>
<feature type="transmembrane region" description="Helical" evidence="6">
    <location>
        <begin position="187"/>
        <end position="206"/>
    </location>
</feature>
<dbReference type="InterPro" id="IPR018456">
    <property type="entry name" value="PTR2_symporter_CS"/>
</dbReference>
<proteinExistence type="inferred from homology"/>
<sequence length="614" mass="67864">MSYRTSALDTDRMPPGIPFIIGNEAAERFSFYGMRTILVVFMTKYLWLMDQQAGTAMTNAAAREHYHDFVAYAYLTPFLGALLSDVLLGKYRTILWLSIFYCLGHGALALMGTSGSSTTWLYTGLILICLGAGGIKPCVSAHVGDQFGPKNSHLLTRVYNWFYFSINFGSFFSTLLTPWLLEHYGPHWAFGIPGGLMALATLVFWMGRNRFVHVPPAGSSFFRELGSREGLVALAKLIPLFLFIAVFWGLYDQTGSSWVQQAAQMNLNFMGITWLESQVQAANPILILLFVPLFSLVLYPLINRVFKLTPLRKIGFGLFLTVGCFALSTLIQSWIDKGQSPSIGWQLTAYILITAAEVMVSIVGLEFSYTQAPKSMKSLVMACYLAAVFIGNKMTAQVNEFIQIPSAAEEQLGAATANLPGDWRKDPRNVVLPGLSLEDPADDMVAHLKNGTIDELDLPGHDAFKSAAAVIETAARKNNDQLPEPDKLGADLGKDIFGNAIRYEIIDSTHFRLISDGADRKPGTKWDIGLTVSVEKPEGPGSATSWLERRKAQMGISTANTTSETRYSASAFCGGQTKLEGAEYFRFFTWLMLGTAVLYVPFALAYRPRTYLHE</sequence>
<dbReference type="CDD" id="cd17347">
    <property type="entry name" value="MFS_SLC15A1_2_like"/>
    <property type="match status" value="1"/>
</dbReference>
<keyword evidence="4 6" id="KW-1133">Transmembrane helix</keyword>
<feature type="transmembrane region" description="Helical" evidence="6">
    <location>
        <begin position="69"/>
        <end position="88"/>
    </location>
</feature>
<dbReference type="InterPro" id="IPR000109">
    <property type="entry name" value="POT_fam"/>
</dbReference>
<evidence type="ECO:0000256" key="6">
    <source>
        <dbReference type="SAM" id="Phobius"/>
    </source>
</evidence>
<evidence type="ECO:0000313" key="8">
    <source>
        <dbReference type="Proteomes" id="UP001320876"/>
    </source>
</evidence>
<dbReference type="Pfam" id="PF00854">
    <property type="entry name" value="PTR2"/>
    <property type="match status" value="2"/>
</dbReference>
<keyword evidence="3 6" id="KW-0812">Transmembrane</keyword>
<keyword evidence="5 6" id="KW-0472">Membrane</keyword>
<evidence type="ECO:0000256" key="5">
    <source>
        <dbReference type="ARBA" id="ARBA00023136"/>
    </source>
</evidence>
<dbReference type="InterPro" id="IPR036259">
    <property type="entry name" value="MFS_trans_sf"/>
</dbReference>
<comment type="subcellular location">
    <subcellularLocation>
        <location evidence="1">Membrane</location>
        <topology evidence="1">Multi-pass membrane protein</topology>
    </subcellularLocation>
</comment>
<feature type="transmembrane region" description="Helical" evidence="6">
    <location>
        <begin position="29"/>
        <end position="49"/>
    </location>
</feature>
<feature type="transmembrane region" description="Helical" evidence="6">
    <location>
        <begin position="347"/>
        <end position="369"/>
    </location>
</feature>
<evidence type="ECO:0000256" key="4">
    <source>
        <dbReference type="ARBA" id="ARBA00022989"/>
    </source>
</evidence>